<accession>A0A316WV45</accession>
<name>A0A316WV45_9FLAO</name>
<sequence>MSANERHVPKRWYRSEFLCDSNQAGGSSHKSPFRTAILKDIMSLEMPEDLKDFDPGDWNA</sequence>
<evidence type="ECO:0000313" key="1">
    <source>
        <dbReference type="EMBL" id="PWN64173.1"/>
    </source>
</evidence>
<evidence type="ECO:0000313" key="2">
    <source>
        <dbReference type="Proteomes" id="UP000236413"/>
    </source>
</evidence>
<comment type="caution">
    <text evidence="1">The sequence shown here is derived from an EMBL/GenBank/DDBJ whole genome shotgun (WGS) entry which is preliminary data.</text>
</comment>
<organism evidence="1 2">
    <name type="scientific">Chryseobacterium viscerum</name>
    <dbReference type="NCBI Taxonomy" id="1037377"/>
    <lineage>
        <taxon>Bacteria</taxon>
        <taxon>Pseudomonadati</taxon>
        <taxon>Bacteroidota</taxon>
        <taxon>Flavobacteriia</taxon>
        <taxon>Flavobacteriales</taxon>
        <taxon>Weeksellaceae</taxon>
        <taxon>Chryseobacterium group</taxon>
        <taxon>Chryseobacterium</taxon>
    </lineage>
</organism>
<protein>
    <submittedName>
        <fullName evidence="1">Uncharacterized protein</fullName>
    </submittedName>
</protein>
<dbReference type="Proteomes" id="UP000236413">
    <property type="component" value="Unassembled WGS sequence"/>
</dbReference>
<dbReference type="EMBL" id="PPEG02000002">
    <property type="protein sequence ID" value="PWN64173.1"/>
    <property type="molecule type" value="Genomic_DNA"/>
</dbReference>
<dbReference type="AlphaFoldDB" id="A0A316WV45"/>
<proteinExistence type="predicted"/>
<reference evidence="1 2" key="1">
    <citation type="submission" date="2018-04" db="EMBL/GenBank/DDBJ databases">
        <title>Chryseobacterium oncorhynchi 701B-08T from rainbow trout, and Chryseobacterium viscerum 687B-08T from diseased fish.</title>
        <authorList>
            <person name="Jeong J.-J."/>
            <person name="Lee Y.J."/>
            <person name="Pathiraja D."/>
            <person name="Park B."/>
            <person name="Choi I.-G."/>
            <person name="Kim K.D."/>
        </authorList>
    </citation>
    <scope>NUCLEOTIDE SEQUENCE [LARGE SCALE GENOMIC DNA]</scope>
    <source>
        <strain evidence="1 2">687B-08</strain>
    </source>
</reference>
<gene>
    <name evidence="1" type="ORF">C1634_006150</name>
</gene>